<organism evidence="1 2">
    <name type="scientific">Gordonia phage Pupper</name>
    <dbReference type="NCBI Taxonomy" id="2571249"/>
    <lineage>
        <taxon>Viruses</taxon>
        <taxon>Duplodnaviria</taxon>
        <taxon>Heunggongvirae</taxon>
        <taxon>Uroviricota</taxon>
        <taxon>Caudoviricetes</taxon>
        <taxon>Puppervirus</taxon>
        <taxon>Puppervirus Pupper</taxon>
    </lineage>
</organism>
<evidence type="ECO:0000313" key="1">
    <source>
        <dbReference type="EMBL" id="QDF18547.1"/>
    </source>
</evidence>
<proteinExistence type="predicted"/>
<dbReference type="EMBL" id="MK977695">
    <property type="protein sequence ID" value="QDF18547.1"/>
    <property type="molecule type" value="Genomic_DNA"/>
</dbReference>
<name>A0A4Y6EKH8_9CAUD</name>
<sequence>MGWFTIPRQVDFAEKAGWDVERGQVSFNTGSPGGGELSTVVVPNLALRRGYVRYFLLHVGWICDECGARVPVGQFQSHATGRAKGGHG</sequence>
<gene>
    <name evidence="1" type="primary">61</name>
    <name evidence="1" type="ORF">SEA_PUPPER_61</name>
</gene>
<dbReference type="GeneID" id="64766080"/>
<reference evidence="1 2" key="1">
    <citation type="submission" date="2019-05" db="EMBL/GenBank/DDBJ databases">
        <authorList>
            <person name="Pope W.H."/>
            <person name="Garlena R.A."/>
            <person name="Russell D.A."/>
            <person name="Jacobs-Sera D."/>
            <person name="Hatfull G.F."/>
        </authorList>
    </citation>
    <scope>NUCLEOTIDE SEQUENCE [LARGE SCALE GENOMIC DNA]</scope>
</reference>
<protein>
    <submittedName>
        <fullName evidence="1">Uncharacterized protein</fullName>
    </submittedName>
</protein>
<keyword evidence="2" id="KW-1185">Reference proteome</keyword>
<dbReference type="KEGG" id="vg:64766080"/>
<accession>A0A4Y6EKH8</accession>
<dbReference type="RefSeq" id="YP_010058849.1">
    <property type="nucleotide sequence ID" value="NC_054723.1"/>
</dbReference>
<evidence type="ECO:0000313" key="2">
    <source>
        <dbReference type="Proteomes" id="UP000318375"/>
    </source>
</evidence>
<dbReference type="Proteomes" id="UP000318375">
    <property type="component" value="Segment"/>
</dbReference>